<protein>
    <submittedName>
        <fullName evidence="1">Transcriptional regulator</fullName>
    </submittedName>
</protein>
<organism evidence="1 2">
    <name type="scientific">Streptomyces pacificus</name>
    <dbReference type="NCBI Taxonomy" id="2705029"/>
    <lineage>
        <taxon>Bacteria</taxon>
        <taxon>Bacillati</taxon>
        <taxon>Actinomycetota</taxon>
        <taxon>Actinomycetes</taxon>
        <taxon>Kitasatosporales</taxon>
        <taxon>Streptomycetaceae</taxon>
        <taxon>Streptomyces</taxon>
    </lineage>
</organism>
<comment type="caution">
    <text evidence="1">The sequence shown here is derived from an EMBL/GenBank/DDBJ whole genome shotgun (WGS) entry which is preliminary data.</text>
</comment>
<gene>
    <name evidence="1" type="ORF">SCWH03_33010</name>
</gene>
<evidence type="ECO:0000313" key="1">
    <source>
        <dbReference type="EMBL" id="GFH37067.1"/>
    </source>
</evidence>
<accession>A0A6A0AZL3</accession>
<reference evidence="1 2" key="1">
    <citation type="submission" date="2020-02" db="EMBL/GenBank/DDBJ databases">
        <title>Whole Genome Shotgun Sequence of Streptomyces sp. strain CWH03.</title>
        <authorList>
            <person name="Dohra H."/>
            <person name="Kodani S."/>
            <person name="Yamamura H."/>
        </authorList>
    </citation>
    <scope>NUCLEOTIDE SEQUENCE [LARGE SCALE GENOMIC DNA]</scope>
    <source>
        <strain evidence="1 2">CWH03</strain>
    </source>
</reference>
<keyword evidence="2" id="KW-1185">Reference proteome</keyword>
<dbReference type="AlphaFoldDB" id="A0A6A0AZL3"/>
<dbReference type="Proteomes" id="UP000484988">
    <property type="component" value="Unassembled WGS sequence"/>
</dbReference>
<dbReference type="InterPro" id="IPR011990">
    <property type="entry name" value="TPR-like_helical_dom_sf"/>
</dbReference>
<evidence type="ECO:0000313" key="2">
    <source>
        <dbReference type="Proteomes" id="UP000484988"/>
    </source>
</evidence>
<dbReference type="EMBL" id="BLLG01000008">
    <property type="protein sequence ID" value="GFH37067.1"/>
    <property type="molecule type" value="Genomic_DNA"/>
</dbReference>
<dbReference type="SUPFAM" id="SSF48452">
    <property type="entry name" value="TPR-like"/>
    <property type="match status" value="1"/>
</dbReference>
<sequence length="459" mass="50405">MKPLKPGPGGWLHGSTPRTPNHKLAALYAETRWNLGELARAVNRVGTETGRRLKYDESAVSHWLSGTRPMAKYQPVVLEALTRKLGRQVTAFEAGFIDQPDIKPEATDTVAGLIDLGSMDMDPSRRGVLAAGLYSVALTIPGWPDVLSRFERIKTNPHTRIGMAEVESVIAMTERISELDDQFGGRTARPMAAAFLVNNIAPYLQATASDEVRKAMLSAAADHLYLTGYMAVDERLDMLGQSYYMKALELAGAAGDHLTYCTTLRGMSVQAVELGHGAAALRYAGAASAASPEAGPRMRAFLAGQQAHALAQTGDRRGAWAKLREAEVAMEKAESKAKAHGSYDPASLSYHVSQVSYELGDREGAIRALKQSEKVRPAVYRRARVRHRSMLAEWKLQVGRLEEAVQTWHLSLDDYPHVQSGRADDRFRAILSALRPHARNPHVRELTERARPLATARRA</sequence>
<proteinExistence type="predicted"/>
<name>A0A6A0AZL3_9ACTN</name>